<name>D4AU10_ARTBC</name>
<dbReference type="GeneID" id="9521520"/>
<accession>D4AU10</accession>
<comment type="caution">
    <text evidence="2">The sequence shown here is derived from an EMBL/GenBank/DDBJ whole genome shotgun (WGS) entry which is preliminary data.</text>
</comment>
<feature type="compositionally biased region" description="Low complexity" evidence="1">
    <location>
        <begin position="70"/>
        <end position="88"/>
    </location>
</feature>
<dbReference type="HOGENOM" id="CLU_2120519_0_0_1"/>
<dbReference type="KEGG" id="abe:ARB_07823"/>
<protein>
    <submittedName>
        <fullName evidence="2">Uncharacterized protein</fullName>
    </submittedName>
</protein>
<keyword evidence="3" id="KW-1185">Reference proteome</keyword>
<evidence type="ECO:0000313" key="2">
    <source>
        <dbReference type="EMBL" id="EFE33463.1"/>
    </source>
</evidence>
<proteinExistence type="predicted"/>
<reference evidence="3" key="1">
    <citation type="journal article" date="2011" name="Genome Biol.">
        <title>Comparative and functional genomics provide insights into the pathogenicity of dermatophytic fungi.</title>
        <authorList>
            <person name="Burmester A."/>
            <person name="Shelest E."/>
            <person name="Gloeckner G."/>
            <person name="Heddergott C."/>
            <person name="Schindler S."/>
            <person name="Staib P."/>
            <person name="Heidel A."/>
            <person name="Felder M."/>
            <person name="Petzold A."/>
            <person name="Szafranski K."/>
            <person name="Feuermann M."/>
            <person name="Pedruzzi I."/>
            <person name="Priebe S."/>
            <person name="Groth M."/>
            <person name="Winkler R."/>
            <person name="Li W."/>
            <person name="Kniemeyer O."/>
            <person name="Schroeckh V."/>
            <person name="Hertweck C."/>
            <person name="Hube B."/>
            <person name="White T.C."/>
            <person name="Platzer M."/>
            <person name="Guthke R."/>
            <person name="Heitman J."/>
            <person name="Woestemeyer J."/>
            <person name="Zipfel P.F."/>
            <person name="Monod M."/>
            <person name="Brakhage A.A."/>
        </authorList>
    </citation>
    <scope>NUCLEOTIDE SEQUENCE [LARGE SCALE GENOMIC DNA]</scope>
    <source>
        <strain evidence="3">ATCC MYA-4681 / CBS 112371</strain>
    </source>
</reference>
<dbReference type="RefSeq" id="XP_003014103.1">
    <property type="nucleotide sequence ID" value="XM_003014057.1"/>
</dbReference>
<dbReference type="Proteomes" id="UP000008866">
    <property type="component" value="Unassembled WGS sequence"/>
</dbReference>
<evidence type="ECO:0000313" key="3">
    <source>
        <dbReference type="Proteomes" id="UP000008866"/>
    </source>
</evidence>
<organism evidence="2 3">
    <name type="scientific">Arthroderma benhamiae (strain ATCC MYA-4681 / CBS 112371)</name>
    <name type="common">Trichophyton mentagrophytes</name>
    <dbReference type="NCBI Taxonomy" id="663331"/>
    <lineage>
        <taxon>Eukaryota</taxon>
        <taxon>Fungi</taxon>
        <taxon>Dikarya</taxon>
        <taxon>Ascomycota</taxon>
        <taxon>Pezizomycotina</taxon>
        <taxon>Eurotiomycetes</taxon>
        <taxon>Eurotiomycetidae</taxon>
        <taxon>Onygenales</taxon>
        <taxon>Arthrodermataceae</taxon>
        <taxon>Trichophyton</taxon>
    </lineage>
</organism>
<dbReference type="AlphaFoldDB" id="D4AU10"/>
<feature type="region of interest" description="Disordered" evidence="1">
    <location>
        <begin position="57"/>
        <end position="95"/>
    </location>
</feature>
<dbReference type="EMBL" id="ABSU01000010">
    <property type="protein sequence ID" value="EFE33463.1"/>
    <property type="molecule type" value="Genomic_DNA"/>
</dbReference>
<gene>
    <name evidence="2" type="ORF">ARB_07823</name>
</gene>
<sequence length="114" mass="12471">MSCSPIYPVTPDQCLFFLTSSTLPFFFFSSPLRPRRHFHLDIEKDKQASKKIQEDILYGGRKDSLPPPDTTTNPCCNSSTSTTAKQQASPPPPSVAAAPFEGMFVHLPAASALL</sequence>
<evidence type="ECO:0000256" key="1">
    <source>
        <dbReference type="SAM" id="MobiDB-lite"/>
    </source>
</evidence>